<name>A0AAF0W5K5_DAUCS</name>
<organism evidence="8 9">
    <name type="scientific">Daucus carota subsp. sativus</name>
    <name type="common">Carrot</name>
    <dbReference type="NCBI Taxonomy" id="79200"/>
    <lineage>
        <taxon>Eukaryota</taxon>
        <taxon>Viridiplantae</taxon>
        <taxon>Streptophyta</taxon>
        <taxon>Embryophyta</taxon>
        <taxon>Tracheophyta</taxon>
        <taxon>Spermatophyta</taxon>
        <taxon>Magnoliopsida</taxon>
        <taxon>eudicotyledons</taxon>
        <taxon>Gunneridae</taxon>
        <taxon>Pentapetalae</taxon>
        <taxon>asterids</taxon>
        <taxon>campanulids</taxon>
        <taxon>Apiales</taxon>
        <taxon>Apiaceae</taxon>
        <taxon>Apioideae</taxon>
        <taxon>Scandiceae</taxon>
        <taxon>Daucinae</taxon>
        <taxon>Daucus</taxon>
        <taxon>Daucus sect. Daucus</taxon>
    </lineage>
</organism>
<feature type="region of interest" description="Disordered" evidence="7">
    <location>
        <begin position="28"/>
        <end position="72"/>
    </location>
</feature>
<dbReference type="GO" id="GO:0005737">
    <property type="term" value="C:cytoplasm"/>
    <property type="evidence" value="ECO:0007669"/>
    <property type="project" value="UniProtKB-SubCell"/>
</dbReference>
<dbReference type="AlphaFoldDB" id="A0AAF0W5K5"/>
<feature type="compositionally biased region" description="Basic residues" evidence="7">
    <location>
        <begin position="95"/>
        <end position="107"/>
    </location>
</feature>
<evidence type="ECO:0000313" key="8">
    <source>
        <dbReference type="EMBL" id="WOG82556.1"/>
    </source>
</evidence>
<dbReference type="PANTHER" id="PTHR33347">
    <property type="entry name" value="OSJNBA0091C07.3 PROTEIN"/>
    <property type="match status" value="1"/>
</dbReference>
<evidence type="ECO:0000256" key="2">
    <source>
        <dbReference type="ARBA" id="ARBA00022490"/>
    </source>
</evidence>
<keyword evidence="4" id="KW-0932">Cytokinin signaling pathway</keyword>
<keyword evidence="3" id="KW-0203">Cytokinin biosynthesis</keyword>
<dbReference type="InterPro" id="IPR044670">
    <property type="entry name" value="SOFL"/>
</dbReference>
<feature type="region of interest" description="Disordered" evidence="7">
    <location>
        <begin position="86"/>
        <end position="109"/>
    </location>
</feature>
<comment type="subcellular location">
    <subcellularLocation>
        <location evidence="1">Cytoplasm</location>
    </subcellularLocation>
</comment>
<proteinExistence type="inferred from homology"/>
<evidence type="ECO:0000256" key="3">
    <source>
        <dbReference type="ARBA" id="ARBA00022712"/>
    </source>
</evidence>
<dbReference type="Proteomes" id="UP000077755">
    <property type="component" value="Chromosome 1"/>
</dbReference>
<sequence>MNPMFDRECSSGCESGWTLYLDHEDSFLSPFPSRKSGDDSVKQDEDDYDEEDMSMLSDASSGPPHFRDEEYYGNDLSNNGFFVQTHSDAALPKNNGKRKKNSEKRRQRVQEQQLSFLDDTASSPIFDVSSNNIALSNNQASTENMLDFSQAHSSTQYEGKTSFREHYGFCKSPVSGTKLQQNHWIERNRVGMR</sequence>
<evidence type="ECO:0000256" key="1">
    <source>
        <dbReference type="ARBA" id="ARBA00004496"/>
    </source>
</evidence>
<evidence type="ECO:0000256" key="6">
    <source>
        <dbReference type="ARBA" id="ARBA00024199"/>
    </source>
</evidence>
<reference evidence="8" key="1">
    <citation type="journal article" date="2016" name="Nat. Genet.">
        <title>A high-quality carrot genome assembly provides new insights into carotenoid accumulation and asterid genome evolution.</title>
        <authorList>
            <person name="Iorizzo M."/>
            <person name="Ellison S."/>
            <person name="Senalik D."/>
            <person name="Zeng P."/>
            <person name="Satapoomin P."/>
            <person name="Huang J."/>
            <person name="Bowman M."/>
            <person name="Iovene M."/>
            <person name="Sanseverino W."/>
            <person name="Cavagnaro P."/>
            <person name="Yildiz M."/>
            <person name="Macko-Podgorni A."/>
            <person name="Moranska E."/>
            <person name="Grzebelus E."/>
            <person name="Grzebelus D."/>
            <person name="Ashrafi H."/>
            <person name="Zheng Z."/>
            <person name="Cheng S."/>
            <person name="Spooner D."/>
            <person name="Van Deynze A."/>
            <person name="Simon P."/>
        </authorList>
    </citation>
    <scope>NUCLEOTIDE SEQUENCE</scope>
    <source>
        <tissue evidence="8">Leaf</tissue>
    </source>
</reference>
<gene>
    <name evidence="8" type="ORF">DCAR_0101721</name>
</gene>
<evidence type="ECO:0000256" key="4">
    <source>
        <dbReference type="ARBA" id="ARBA00022864"/>
    </source>
</evidence>
<dbReference type="KEGG" id="dcr:108198509"/>
<dbReference type="EMBL" id="CP093343">
    <property type="protein sequence ID" value="WOG82556.1"/>
    <property type="molecule type" value="Genomic_DNA"/>
</dbReference>
<comment type="similarity">
    <text evidence="6">Belongs to the SOFL plant protein family.</text>
</comment>
<keyword evidence="9" id="KW-1185">Reference proteome</keyword>
<dbReference type="PANTHER" id="PTHR33347:SF1">
    <property type="entry name" value="PROTEIN SOB FIVE-LIKE 5"/>
    <property type="match status" value="1"/>
</dbReference>
<protein>
    <submittedName>
        <fullName evidence="8">Uncharacterized protein</fullName>
    </submittedName>
</protein>
<evidence type="ECO:0000313" key="9">
    <source>
        <dbReference type="Proteomes" id="UP000077755"/>
    </source>
</evidence>
<reference evidence="8" key="2">
    <citation type="submission" date="2022-03" db="EMBL/GenBank/DDBJ databases">
        <title>Draft title - Genomic analysis of global carrot germplasm unveils the trajectory of domestication and the origin of high carotenoid orange carrot.</title>
        <authorList>
            <person name="Iorizzo M."/>
            <person name="Ellison S."/>
            <person name="Senalik D."/>
            <person name="Macko-Podgorni A."/>
            <person name="Grzebelus D."/>
            <person name="Bostan H."/>
            <person name="Rolling W."/>
            <person name="Curaba J."/>
            <person name="Simon P."/>
        </authorList>
    </citation>
    <scope>NUCLEOTIDE SEQUENCE</scope>
    <source>
        <tissue evidence="8">Leaf</tissue>
    </source>
</reference>
<keyword evidence="2" id="KW-0963">Cytoplasm</keyword>
<keyword evidence="5" id="KW-0539">Nucleus</keyword>
<accession>A0AAF0W5K5</accession>
<dbReference type="GO" id="GO:0009736">
    <property type="term" value="P:cytokinin-activated signaling pathway"/>
    <property type="evidence" value="ECO:0007669"/>
    <property type="project" value="UniProtKB-KW"/>
</dbReference>
<evidence type="ECO:0000256" key="7">
    <source>
        <dbReference type="SAM" id="MobiDB-lite"/>
    </source>
</evidence>
<evidence type="ECO:0000256" key="5">
    <source>
        <dbReference type="ARBA" id="ARBA00023242"/>
    </source>
</evidence>
<feature type="compositionally biased region" description="Acidic residues" evidence="7">
    <location>
        <begin position="44"/>
        <end position="53"/>
    </location>
</feature>
<dbReference type="GO" id="GO:0009691">
    <property type="term" value="P:cytokinin biosynthetic process"/>
    <property type="evidence" value="ECO:0007669"/>
    <property type="project" value="UniProtKB-KW"/>
</dbReference>